<dbReference type="Proteomes" id="UP000477156">
    <property type="component" value="Unassembled WGS sequence"/>
</dbReference>
<evidence type="ECO:0000313" key="1">
    <source>
        <dbReference type="EMBL" id="MZS89538.1"/>
    </source>
</evidence>
<dbReference type="AlphaFoldDB" id="A0A6L8XV09"/>
<comment type="caution">
    <text evidence="1">The sequence shown here is derived from an EMBL/GenBank/DDBJ whole genome shotgun (WGS) entry which is preliminary data.</text>
</comment>
<sequence>MKIEVIHNFYDKENNLKLRKVGDKYSVSKERGKYLIALKVAKEIPEQKGGDPESPAEA</sequence>
<dbReference type="RefSeq" id="WP_161276257.1">
    <property type="nucleotide sequence ID" value="NZ_JAAILR010000003.1"/>
</dbReference>
<evidence type="ECO:0000313" key="2">
    <source>
        <dbReference type="Proteomes" id="UP000477156"/>
    </source>
</evidence>
<name>A0A6L8XV09_9FIRM</name>
<dbReference type="EMBL" id="WWVF01000019">
    <property type="protein sequence ID" value="MZS89538.1"/>
    <property type="molecule type" value="Genomic_DNA"/>
</dbReference>
<accession>A0A6L8XV09</accession>
<reference evidence="1 2" key="1">
    <citation type="journal article" date="2019" name="Nat. Med.">
        <title>A library of human gut bacterial isolates paired with longitudinal multiomics data enables mechanistic microbiome research.</title>
        <authorList>
            <person name="Poyet M."/>
            <person name="Groussin M."/>
            <person name="Gibbons S.M."/>
            <person name="Avila-Pacheco J."/>
            <person name="Jiang X."/>
            <person name="Kearney S.M."/>
            <person name="Perrotta A.R."/>
            <person name="Berdy B."/>
            <person name="Zhao S."/>
            <person name="Lieberman T.D."/>
            <person name="Swanson P.K."/>
            <person name="Smith M."/>
            <person name="Roesemann S."/>
            <person name="Alexander J.E."/>
            <person name="Rich S.A."/>
            <person name="Livny J."/>
            <person name="Vlamakis H."/>
            <person name="Clish C."/>
            <person name="Bullock K."/>
            <person name="Deik A."/>
            <person name="Scott J."/>
            <person name="Pierce K.A."/>
            <person name="Xavier R.J."/>
            <person name="Alm E.J."/>
        </authorList>
    </citation>
    <scope>NUCLEOTIDE SEQUENCE [LARGE SCALE GENOMIC DNA]</scope>
    <source>
        <strain evidence="1 2">BIOML-A12</strain>
    </source>
</reference>
<organism evidence="1 2">
    <name type="scientific">Blautia wexlerae</name>
    <dbReference type="NCBI Taxonomy" id="418240"/>
    <lineage>
        <taxon>Bacteria</taxon>
        <taxon>Bacillati</taxon>
        <taxon>Bacillota</taxon>
        <taxon>Clostridia</taxon>
        <taxon>Lachnospirales</taxon>
        <taxon>Lachnospiraceae</taxon>
        <taxon>Blautia</taxon>
    </lineage>
</organism>
<gene>
    <name evidence="1" type="ORF">GT712_10760</name>
</gene>
<proteinExistence type="predicted"/>
<protein>
    <submittedName>
        <fullName evidence="1">Uncharacterized protein</fullName>
    </submittedName>
</protein>